<sequence>PSKNLKKYVKYAKIQIKIVVVDFTGDLDEGVKKIKETIEGLDVGILINNAGISTKELKNQNPIKKFNIPMSSQQSPLLGSGANRK</sequence>
<accession>A0A7J8YJG2</accession>
<feature type="non-terminal residue" evidence="3">
    <location>
        <position position="1"/>
    </location>
</feature>
<dbReference type="InterPro" id="IPR051019">
    <property type="entry name" value="VLCFA-Steroid_DH"/>
</dbReference>
<evidence type="ECO:0000256" key="2">
    <source>
        <dbReference type="ARBA" id="ARBA00023002"/>
    </source>
</evidence>
<comment type="similarity">
    <text evidence="1">Belongs to the short-chain dehydrogenases/reductases (SDR) family.</text>
</comment>
<dbReference type="EMBL" id="JABFAA010000013">
    <property type="protein sequence ID" value="MBA0699723.1"/>
    <property type="molecule type" value="Genomic_DNA"/>
</dbReference>
<name>A0A7J8YJG2_GOSAI</name>
<dbReference type="Proteomes" id="UP000593577">
    <property type="component" value="Unassembled WGS sequence"/>
</dbReference>
<dbReference type="PANTHER" id="PTHR43899:SF13">
    <property type="entry name" value="RH59310P"/>
    <property type="match status" value="1"/>
</dbReference>
<keyword evidence="2" id="KW-0560">Oxidoreductase</keyword>
<proteinExistence type="inferred from homology"/>
<organism evidence="3 4">
    <name type="scientific">Gossypium aridum</name>
    <name type="common">American cotton</name>
    <name type="synonym">Erioxylum aridum</name>
    <dbReference type="NCBI Taxonomy" id="34290"/>
    <lineage>
        <taxon>Eukaryota</taxon>
        <taxon>Viridiplantae</taxon>
        <taxon>Streptophyta</taxon>
        <taxon>Embryophyta</taxon>
        <taxon>Tracheophyta</taxon>
        <taxon>Spermatophyta</taxon>
        <taxon>Magnoliopsida</taxon>
        <taxon>eudicotyledons</taxon>
        <taxon>Gunneridae</taxon>
        <taxon>Pentapetalae</taxon>
        <taxon>rosids</taxon>
        <taxon>malvids</taxon>
        <taxon>Malvales</taxon>
        <taxon>Malvaceae</taxon>
        <taxon>Malvoideae</taxon>
        <taxon>Gossypium</taxon>
    </lineage>
</organism>
<evidence type="ECO:0000256" key="1">
    <source>
        <dbReference type="ARBA" id="ARBA00006484"/>
    </source>
</evidence>
<dbReference type="GO" id="GO:0045703">
    <property type="term" value="F:ketoreductase activity"/>
    <property type="evidence" value="ECO:0007669"/>
    <property type="project" value="TreeGrafter"/>
</dbReference>
<keyword evidence="4" id="KW-1185">Reference proteome</keyword>
<gene>
    <name evidence="3" type="ORF">Goari_001332</name>
</gene>
<evidence type="ECO:0000313" key="4">
    <source>
        <dbReference type="Proteomes" id="UP000593577"/>
    </source>
</evidence>
<protein>
    <submittedName>
        <fullName evidence="3">Uncharacterized protein</fullName>
    </submittedName>
</protein>
<dbReference type="AlphaFoldDB" id="A0A7J8YJG2"/>
<dbReference type="GO" id="GO:0005783">
    <property type="term" value="C:endoplasmic reticulum"/>
    <property type="evidence" value="ECO:0007669"/>
    <property type="project" value="TreeGrafter"/>
</dbReference>
<dbReference type="PANTHER" id="PTHR43899">
    <property type="entry name" value="RH59310P"/>
    <property type="match status" value="1"/>
</dbReference>
<comment type="caution">
    <text evidence="3">The sequence shown here is derived from an EMBL/GenBank/DDBJ whole genome shotgun (WGS) entry which is preliminary data.</text>
</comment>
<reference evidence="3 4" key="1">
    <citation type="journal article" date="2019" name="Genome Biol. Evol.">
        <title>Insights into the evolution of the New World diploid cottons (Gossypium, subgenus Houzingenia) based on genome sequencing.</title>
        <authorList>
            <person name="Grover C.E."/>
            <person name="Arick M.A. 2nd"/>
            <person name="Thrash A."/>
            <person name="Conover J.L."/>
            <person name="Sanders W.S."/>
            <person name="Peterson D.G."/>
            <person name="Frelichowski J.E."/>
            <person name="Scheffler J.A."/>
            <person name="Scheffler B.E."/>
            <person name="Wendel J.F."/>
        </authorList>
    </citation>
    <scope>NUCLEOTIDE SEQUENCE [LARGE SCALE GENOMIC DNA]</scope>
    <source>
        <strain evidence="3">185</strain>
        <tissue evidence="3">Leaf</tissue>
    </source>
</reference>
<evidence type="ECO:0000313" key="3">
    <source>
        <dbReference type="EMBL" id="MBA0699723.1"/>
    </source>
</evidence>